<dbReference type="GO" id="GO:0007155">
    <property type="term" value="P:cell adhesion"/>
    <property type="evidence" value="ECO:0007669"/>
    <property type="project" value="InterPro"/>
</dbReference>
<accession>A0AB39HZ30</accession>
<reference evidence="3" key="1">
    <citation type="submission" date="2024-07" db="EMBL/GenBank/DDBJ databases">
        <title>Identification and characteristics of a novel species of coltsfoot's symbiotic bacteria.</title>
        <authorList>
            <person name="Juszczyk A."/>
            <person name="Jasielczuk I."/>
            <person name="Gurgul A."/>
            <person name="Rogala M."/>
            <person name="Kowalczyk A."/>
            <person name="Szmatola T."/>
            <person name="Kosecka-Strojek M."/>
            <person name="Arent Z."/>
            <person name="Latowski D."/>
        </authorList>
    </citation>
    <scope>NUCLEOTIDE SEQUENCE</scope>
    <source>
        <strain evidence="3">Hg7Tf</strain>
    </source>
</reference>
<organism evidence="3">
    <name type="scientific">Pseudomonas sp. Hg7Tf</name>
    <dbReference type="NCBI Taxonomy" id="3236988"/>
    <lineage>
        <taxon>Bacteria</taxon>
        <taxon>Pseudomonadati</taxon>
        <taxon>Pseudomonadota</taxon>
        <taxon>Gammaproteobacteria</taxon>
        <taxon>Pseudomonadales</taxon>
        <taxon>Pseudomonadaceae</taxon>
        <taxon>Pseudomonas</taxon>
    </lineage>
</organism>
<dbReference type="InterPro" id="IPR036937">
    <property type="entry name" value="Adhesion_dom_fimbrial_sf"/>
</dbReference>
<evidence type="ECO:0000259" key="2">
    <source>
        <dbReference type="Pfam" id="PF24223"/>
    </source>
</evidence>
<protein>
    <recommendedName>
        <fullName evidence="2">Fimbrial adhesin MrpH C-terminal domain-containing protein</fullName>
    </recommendedName>
</protein>
<feature type="domain" description="Fimbrial adhesin MrpH C-terminal" evidence="2">
    <location>
        <begin position="162"/>
        <end position="265"/>
    </location>
</feature>
<evidence type="ECO:0000256" key="1">
    <source>
        <dbReference type="SAM" id="SignalP"/>
    </source>
</evidence>
<dbReference type="InterPro" id="IPR057010">
    <property type="entry name" value="MrpH_C"/>
</dbReference>
<name>A0AB39HZ30_9PSED</name>
<sequence>MKYIPFLVFLIFSAPAAGSLYIEKVPGTQSYGMFGDMDNIFVTEPAKSHVPSTMTVEWPSKNGIWIIFAFVGRVSQAPIYLGPSLTPTDNASAVLSELANSKLAGGVIMPLVTSESMKSIIFMVCDYKTNNQFMTCKMATTLAGEITLPPPEEETSSCSILGSIELHHGNLTLETVAYDSAQALAYVTCNKSTKVSLSIEGMVPLKGVTGLYSQLTVGDAPFGAAYSFTADISYTPVTVKSVLRTVGTVTPGDFNGSARMELTFP</sequence>
<dbReference type="Gene3D" id="2.60.40.1090">
    <property type="entry name" value="Fimbrial-type adhesion domain"/>
    <property type="match status" value="1"/>
</dbReference>
<dbReference type="GO" id="GO:0009289">
    <property type="term" value="C:pilus"/>
    <property type="evidence" value="ECO:0007669"/>
    <property type="project" value="InterPro"/>
</dbReference>
<gene>
    <name evidence="3" type="ORF">AB4Y39_22140</name>
</gene>
<dbReference type="RefSeq" id="WP_143527807.1">
    <property type="nucleotide sequence ID" value="NZ_CP162607.1"/>
</dbReference>
<feature type="signal peptide" evidence="1">
    <location>
        <begin position="1"/>
        <end position="16"/>
    </location>
</feature>
<feature type="chain" id="PRO_5044213248" description="Fimbrial adhesin MrpH C-terminal domain-containing protein" evidence="1">
    <location>
        <begin position="17"/>
        <end position="265"/>
    </location>
</feature>
<keyword evidence="1" id="KW-0732">Signal</keyword>
<evidence type="ECO:0000313" key="3">
    <source>
        <dbReference type="EMBL" id="XDK36378.1"/>
    </source>
</evidence>
<dbReference type="Pfam" id="PF24223">
    <property type="entry name" value="MrpH_C"/>
    <property type="match status" value="1"/>
</dbReference>
<proteinExistence type="predicted"/>
<dbReference type="AlphaFoldDB" id="A0AB39HZ30"/>
<dbReference type="EMBL" id="CP162607">
    <property type="protein sequence ID" value="XDK36378.1"/>
    <property type="molecule type" value="Genomic_DNA"/>
</dbReference>